<evidence type="ECO:0000256" key="2">
    <source>
        <dbReference type="ARBA" id="ARBA00022989"/>
    </source>
</evidence>
<feature type="transmembrane region" description="Helical" evidence="4">
    <location>
        <begin position="109"/>
        <end position="127"/>
    </location>
</feature>
<protein>
    <submittedName>
        <fullName evidence="6">Major facilitator superfamily MFS_1</fullName>
    </submittedName>
</protein>
<dbReference type="GO" id="GO:0022857">
    <property type="term" value="F:transmembrane transporter activity"/>
    <property type="evidence" value="ECO:0007669"/>
    <property type="project" value="InterPro"/>
</dbReference>
<keyword evidence="3 4" id="KW-0472">Membrane</keyword>
<dbReference type="Gene3D" id="1.20.1250.20">
    <property type="entry name" value="MFS general substrate transporter like domains"/>
    <property type="match status" value="2"/>
</dbReference>
<dbReference type="PATRIC" id="fig|688269.3.peg.494"/>
<feature type="transmembrane region" description="Helical" evidence="4">
    <location>
        <begin position="20"/>
        <end position="39"/>
    </location>
</feature>
<reference evidence="6 7" key="1">
    <citation type="submission" date="2010-11" db="EMBL/GenBank/DDBJ databases">
        <title>The complete genome of Thermotoga thermarum DSM 5069.</title>
        <authorList>
            <consortium name="US DOE Joint Genome Institute (JGI-PGF)"/>
            <person name="Lucas S."/>
            <person name="Copeland A."/>
            <person name="Lapidus A."/>
            <person name="Bruce D."/>
            <person name="Goodwin L."/>
            <person name="Pitluck S."/>
            <person name="Kyrpides N."/>
            <person name="Mavromatis K."/>
            <person name="Ivanova N."/>
            <person name="Zeytun A."/>
            <person name="Brettin T."/>
            <person name="Detter J.C."/>
            <person name="Tapia R."/>
            <person name="Han C."/>
            <person name="Land M."/>
            <person name="Hauser L."/>
            <person name="Markowitz V."/>
            <person name="Cheng J.-F."/>
            <person name="Hugenholtz P."/>
            <person name="Woyke T."/>
            <person name="Wu D."/>
            <person name="Spring S."/>
            <person name="Schroeder M."/>
            <person name="Brambilla E."/>
            <person name="Klenk H.-P."/>
            <person name="Eisen J.A."/>
        </authorList>
    </citation>
    <scope>NUCLEOTIDE SEQUENCE [LARGE SCALE GENOMIC DNA]</scope>
    <source>
        <strain evidence="6 7">DSM 5069</strain>
    </source>
</reference>
<dbReference type="InterPro" id="IPR020846">
    <property type="entry name" value="MFS_dom"/>
</dbReference>
<dbReference type="PANTHER" id="PTHR23526:SF1">
    <property type="entry name" value="MAJOR FACILITATOR SUPERFAMILY MFS_1"/>
    <property type="match status" value="1"/>
</dbReference>
<evidence type="ECO:0000256" key="4">
    <source>
        <dbReference type="SAM" id="Phobius"/>
    </source>
</evidence>
<dbReference type="RefSeq" id="WP_013931794.1">
    <property type="nucleotide sequence ID" value="NC_015707.1"/>
</dbReference>
<evidence type="ECO:0000259" key="5">
    <source>
        <dbReference type="PROSITE" id="PS50850"/>
    </source>
</evidence>
<feature type="transmembrane region" description="Helical" evidence="4">
    <location>
        <begin position="147"/>
        <end position="167"/>
    </location>
</feature>
<evidence type="ECO:0000256" key="1">
    <source>
        <dbReference type="ARBA" id="ARBA00022692"/>
    </source>
</evidence>
<dbReference type="OrthoDB" id="8953672at2"/>
<feature type="transmembrane region" description="Helical" evidence="4">
    <location>
        <begin position="268"/>
        <end position="289"/>
    </location>
</feature>
<feature type="transmembrane region" description="Helical" evidence="4">
    <location>
        <begin position="51"/>
        <end position="68"/>
    </location>
</feature>
<dbReference type="Pfam" id="PF07690">
    <property type="entry name" value="MFS_1"/>
    <property type="match status" value="2"/>
</dbReference>
<accession>F7YWX9</accession>
<dbReference type="AlphaFoldDB" id="F7YWX9"/>
<gene>
    <name evidence="6" type="ORF">Theth_0479</name>
</gene>
<evidence type="ECO:0000256" key="3">
    <source>
        <dbReference type="ARBA" id="ARBA00023136"/>
    </source>
</evidence>
<sequence precursor="true">MRITKKDYSWNFFVNSMDMIFFNLGMAMASISTVLPVYIKNLGASNFEVGLIPAIASLGWGLPALLGAKIAEEYAVKRDLIVRVAFFERLPYLFIALISFFLANTNPRLSLYLVISLLAVSMFSMGFSTPSWVRMIEKVIDRNKRGAVLAIGTGVGAVAGAAGAAFVRHLLQNHGFPNGFGYSFLCAWIFFSISHIFLSLNREIPDRTVNGENFQIRNYFASIKTRLRNKNYRNYLIERTITFFGISVNSFAVIYLGKKLSLDDYRVAEFTALLLISQAISAFLLGFLGDKLGHKFSLIVGKIAQLFALFILLICDSLSKAYFVFLLFGVEYSSADVNGLALTMDLLSRKRKKELYIGIQNFILSLVSFTAPLIIGLLIDQFDYSFAFILASVFGLVSLVFLTVFITDPRKESN</sequence>
<dbReference type="InterPro" id="IPR011701">
    <property type="entry name" value="MFS"/>
</dbReference>
<dbReference type="EMBL" id="CP002351">
    <property type="protein sequence ID" value="AEH50571.1"/>
    <property type="molecule type" value="Genomic_DNA"/>
</dbReference>
<dbReference type="SUPFAM" id="SSF103473">
    <property type="entry name" value="MFS general substrate transporter"/>
    <property type="match status" value="1"/>
</dbReference>
<proteinExistence type="predicted"/>
<feature type="transmembrane region" description="Helical" evidence="4">
    <location>
        <begin position="236"/>
        <end position="256"/>
    </location>
</feature>
<dbReference type="STRING" id="688269.Theth_0479"/>
<dbReference type="HOGENOM" id="CLU_048252_1_0_0"/>
<evidence type="ECO:0000313" key="7">
    <source>
        <dbReference type="Proteomes" id="UP000006804"/>
    </source>
</evidence>
<dbReference type="PROSITE" id="PS50850">
    <property type="entry name" value="MFS"/>
    <property type="match status" value="1"/>
</dbReference>
<dbReference type="InterPro" id="IPR052528">
    <property type="entry name" value="Sugar_transport-like"/>
</dbReference>
<feature type="transmembrane region" description="Helical" evidence="4">
    <location>
        <begin position="385"/>
        <end position="406"/>
    </location>
</feature>
<feature type="domain" description="Major facilitator superfamily (MFS) profile" evidence="5">
    <location>
        <begin position="11"/>
        <end position="410"/>
    </location>
</feature>
<evidence type="ECO:0000313" key="6">
    <source>
        <dbReference type="EMBL" id="AEH50571.1"/>
    </source>
</evidence>
<keyword evidence="2 4" id="KW-1133">Transmembrane helix</keyword>
<feature type="transmembrane region" description="Helical" evidence="4">
    <location>
        <begin position="355"/>
        <end position="379"/>
    </location>
</feature>
<dbReference type="Proteomes" id="UP000006804">
    <property type="component" value="Chromosome"/>
</dbReference>
<dbReference type="KEGG" id="tta:Theth_0479"/>
<feature type="transmembrane region" description="Helical" evidence="4">
    <location>
        <begin position="179"/>
        <end position="198"/>
    </location>
</feature>
<name>F7YWX9_9THEM</name>
<feature type="transmembrane region" description="Helical" evidence="4">
    <location>
        <begin position="296"/>
        <end position="315"/>
    </location>
</feature>
<dbReference type="InterPro" id="IPR036259">
    <property type="entry name" value="MFS_trans_sf"/>
</dbReference>
<dbReference type="PANTHER" id="PTHR23526">
    <property type="entry name" value="INTEGRAL MEMBRANE TRANSPORT PROTEIN-RELATED"/>
    <property type="match status" value="1"/>
</dbReference>
<keyword evidence="1 4" id="KW-0812">Transmembrane</keyword>
<keyword evidence="7" id="KW-1185">Reference proteome</keyword>
<feature type="transmembrane region" description="Helical" evidence="4">
    <location>
        <begin position="80"/>
        <end position="103"/>
    </location>
</feature>
<dbReference type="eggNOG" id="COG0738">
    <property type="taxonomic scope" value="Bacteria"/>
</dbReference>
<organism evidence="6 7">
    <name type="scientific">Pseudothermotoga thermarum DSM 5069</name>
    <dbReference type="NCBI Taxonomy" id="688269"/>
    <lineage>
        <taxon>Bacteria</taxon>
        <taxon>Thermotogati</taxon>
        <taxon>Thermotogota</taxon>
        <taxon>Thermotogae</taxon>
        <taxon>Thermotogales</taxon>
        <taxon>Thermotogaceae</taxon>
        <taxon>Pseudothermotoga</taxon>
    </lineage>
</organism>
<feature type="transmembrane region" description="Helical" evidence="4">
    <location>
        <begin position="321"/>
        <end position="343"/>
    </location>
</feature>